<evidence type="ECO:0000313" key="2">
    <source>
        <dbReference type="Proteomes" id="UP000597138"/>
    </source>
</evidence>
<sequence length="77" mass="8288">MSAVTRNVQPVISNIGKHGSGELVSSRYAVRVGAHLADVALRGRSRMVSPALDWIGDYAAADPYVAQMRHLGSVIRK</sequence>
<organism evidence="1 2">
    <name type="scientific">Caballeronia grimmiae</name>
    <dbReference type="NCBI Taxonomy" id="1071679"/>
    <lineage>
        <taxon>Bacteria</taxon>
        <taxon>Pseudomonadati</taxon>
        <taxon>Pseudomonadota</taxon>
        <taxon>Betaproteobacteria</taxon>
        <taxon>Burkholderiales</taxon>
        <taxon>Burkholderiaceae</taxon>
        <taxon>Caballeronia</taxon>
    </lineage>
</organism>
<dbReference type="Proteomes" id="UP000597138">
    <property type="component" value="Unassembled WGS sequence"/>
</dbReference>
<accession>A0ABQ1SC06</accession>
<evidence type="ECO:0000313" key="1">
    <source>
        <dbReference type="EMBL" id="GGD98363.1"/>
    </source>
</evidence>
<protein>
    <submittedName>
        <fullName evidence="1">Uncharacterized protein</fullName>
    </submittedName>
</protein>
<dbReference type="EMBL" id="BMEG01000026">
    <property type="protein sequence ID" value="GGD98363.1"/>
    <property type="molecule type" value="Genomic_DNA"/>
</dbReference>
<comment type="caution">
    <text evidence="1">The sequence shown here is derived from an EMBL/GenBank/DDBJ whole genome shotgun (WGS) entry which is preliminary data.</text>
</comment>
<gene>
    <name evidence="1" type="ORF">GCM10010985_61410</name>
</gene>
<proteinExistence type="predicted"/>
<keyword evidence="2" id="KW-1185">Reference proteome</keyword>
<name>A0ABQ1SC06_9BURK</name>
<reference evidence="2" key="1">
    <citation type="journal article" date="2019" name="Int. J. Syst. Evol. Microbiol.">
        <title>The Global Catalogue of Microorganisms (GCM) 10K type strain sequencing project: providing services to taxonomists for standard genome sequencing and annotation.</title>
        <authorList>
            <consortium name="The Broad Institute Genomics Platform"/>
            <consortium name="The Broad Institute Genome Sequencing Center for Infectious Disease"/>
            <person name="Wu L."/>
            <person name="Ma J."/>
        </authorList>
    </citation>
    <scope>NUCLEOTIDE SEQUENCE [LARGE SCALE GENOMIC DNA]</scope>
    <source>
        <strain evidence="2">CGMCC 1.11013</strain>
    </source>
</reference>